<proteinExistence type="predicted"/>
<protein>
    <submittedName>
        <fullName evidence="1">Uncharacterized protein</fullName>
    </submittedName>
</protein>
<dbReference type="Proteomes" id="UP000663722">
    <property type="component" value="Chromosome"/>
</dbReference>
<organism evidence="1 2">
    <name type="scientific">Desulfonema magnum</name>
    <dbReference type="NCBI Taxonomy" id="45655"/>
    <lineage>
        <taxon>Bacteria</taxon>
        <taxon>Pseudomonadati</taxon>
        <taxon>Thermodesulfobacteriota</taxon>
        <taxon>Desulfobacteria</taxon>
        <taxon>Desulfobacterales</taxon>
        <taxon>Desulfococcaceae</taxon>
        <taxon>Desulfonema</taxon>
    </lineage>
</organism>
<sequence length="113" mass="13057">MNKRTDEWGHDPGVQRMRKVFSSMEKAQKELLKQLEISLFDSRLRHIREKAKEFFEKSCFVAARKGLNLDEKTYAGIYTACFTEALGMKGIKVPDDMLPDNKQLTGLVREVMS</sequence>
<dbReference type="KEGG" id="dmm:dnm_057860"/>
<accession>A0A975GQC1</accession>
<dbReference type="AlphaFoldDB" id="A0A975GQC1"/>
<keyword evidence="2" id="KW-1185">Reference proteome</keyword>
<dbReference type="EMBL" id="CP061800">
    <property type="protein sequence ID" value="QTA89729.1"/>
    <property type="molecule type" value="Genomic_DNA"/>
</dbReference>
<reference evidence="1" key="1">
    <citation type="journal article" date="2021" name="Microb. Physiol.">
        <title>Proteogenomic Insights into the Physiology of Marine, Sulfate-Reducing, Filamentous Desulfonema limicola and Desulfonema magnum.</title>
        <authorList>
            <person name="Schnaars V."/>
            <person name="Wohlbrand L."/>
            <person name="Scheve S."/>
            <person name="Hinrichs C."/>
            <person name="Reinhardt R."/>
            <person name="Rabus R."/>
        </authorList>
    </citation>
    <scope>NUCLEOTIDE SEQUENCE</scope>
    <source>
        <strain evidence="1">4be13</strain>
    </source>
</reference>
<gene>
    <name evidence="1" type="ORF">dnm_057860</name>
</gene>
<evidence type="ECO:0000313" key="1">
    <source>
        <dbReference type="EMBL" id="QTA89729.1"/>
    </source>
</evidence>
<dbReference type="RefSeq" id="WP_207678226.1">
    <property type="nucleotide sequence ID" value="NZ_CP061800.1"/>
</dbReference>
<evidence type="ECO:0000313" key="2">
    <source>
        <dbReference type="Proteomes" id="UP000663722"/>
    </source>
</evidence>
<name>A0A975GQC1_9BACT</name>